<accession>A0A6B0XVM4</accession>
<dbReference type="Gene3D" id="1.10.443.10">
    <property type="entry name" value="Intergrase catalytic core"/>
    <property type="match status" value="1"/>
</dbReference>
<dbReference type="EMBL" id="VXRY01000022">
    <property type="protein sequence ID" value="MXY32588.1"/>
    <property type="molecule type" value="Genomic_DNA"/>
</dbReference>
<gene>
    <name evidence="2" type="ORF">F4Y60_00540</name>
</gene>
<dbReference type="GO" id="GO:0003677">
    <property type="term" value="F:DNA binding"/>
    <property type="evidence" value="ECO:0007669"/>
    <property type="project" value="InterPro"/>
</dbReference>
<name>A0A6B0XVM4_9RHOB</name>
<dbReference type="InterPro" id="IPR011010">
    <property type="entry name" value="DNA_brk_join_enz"/>
</dbReference>
<organism evidence="2">
    <name type="scientific">Boseongicola sp. SB0664_bin_43</name>
    <dbReference type="NCBI Taxonomy" id="2604844"/>
    <lineage>
        <taxon>Bacteria</taxon>
        <taxon>Pseudomonadati</taxon>
        <taxon>Pseudomonadota</taxon>
        <taxon>Alphaproteobacteria</taxon>
        <taxon>Rhodobacterales</taxon>
        <taxon>Paracoccaceae</taxon>
        <taxon>Boseongicola</taxon>
    </lineage>
</organism>
<reference evidence="2" key="1">
    <citation type="submission" date="2019-09" db="EMBL/GenBank/DDBJ databases">
        <title>Characterisation of the sponge microbiome using genome-centric metagenomics.</title>
        <authorList>
            <person name="Engelberts J.P."/>
            <person name="Robbins S.J."/>
            <person name="De Goeij J.M."/>
            <person name="Aranda M."/>
            <person name="Bell S.C."/>
            <person name="Webster N.S."/>
        </authorList>
    </citation>
    <scope>NUCLEOTIDE SEQUENCE</scope>
    <source>
        <strain evidence="2">SB0664_bin_43</strain>
    </source>
</reference>
<dbReference type="AlphaFoldDB" id="A0A6B0XVM4"/>
<evidence type="ECO:0000256" key="1">
    <source>
        <dbReference type="ARBA" id="ARBA00023172"/>
    </source>
</evidence>
<sequence length="66" mass="7470">MTLLHDGVGRTVIASWLSHESAETTQVYLQADIRLKEKAMERTRPVDVRSSRFKPDDALPGFLKSL</sequence>
<evidence type="ECO:0000313" key="2">
    <source>
        <dbReference type="EMBL" id="MXY32588.1"/>
    </source>
</evidence>
<dbReference type="SUPFAM" id="SSF56349">
    <property type="entry name" value="DNA breaking-rejoining enzymes"/>
    <property type="match status" value="1"/>
</dbReference>
<dbReference type="GO" id="GO:0015074">
    <property type="term" value="P:DNA integration"/>
    <property type="evidence" value="ECO:0007669"/>
    <property type="project" value="InterPro"/>
</dbReference>
<protein>
    <recommendedName>
        <fullName evidence="3">Tyrosine-type recombinase/integrase</fullName>
    </recommendedName>
</protein>
<keyword evidence="1" id="KW-0233">DNA recombination</keyword>
<dbReference type="InterPro" id="IPR013762">
    <property type="entry name" value="Integrase-like_cat_sf"/>
</dbReference>
<evidence type="ECO:0008006" key="3">
    <source>
        <dbReference type="Google" id="ProtNLM"/>
    </source>
</evidence>
<proteinExistence type="predicted"/>
<dbReference type="GO" id="GO:0006310">
    <property type="term" value="P:DNA recombination"/>
    <property type="evidence" value="ECO:0007669"/>
    <property type="project" value="UniProtKB-KW"/>
</dbReference>
<comment type="caution">
    <text evidence="2">The sequence shown here is derived from an EMBL/GenBank/DDBJ whole genome shotgun (WGS) entry which is preliminary data.</text>
</comment>